<evidence type="ECO:0000313" key="2">
    <source>
        <dbReference type="EMBL" id="APG76211.1"/>
    </source>
</evidence>
<organism evidence="2">
    <name type="scientific">Beihai noda-like virus 21</name>
    <dbReference type="NCBI Taxonomy" id="1922475"/>
    <lineage>
        <taxon>Viruses</taxon>
        <taxon>Riboviria</taxon>
    </lineage>
</organism>
<protein>
    <recommendedName>
        <fullName evidence="3">RNA replicase</fullName>
    </recommendedName>
</protein>
<accession>A0A1L3KFL1</accession>
<proteinExistence type="predicted"/>
<name>A0A1L3KFL1_9VIRU</name>
<sequence>MAMPSQTRAAAEAVGEMERRSISRCVPFTRATPASFVSTSWTYPELLRITHQDALVHVARQDLGEEDGTDVPNCFSLLKRELWTIVRKCFGDNTWDSLSHVFDPAFYIDHMGVARKSQLRAIKEERSNWADLLIRAHTSYHNGVKTSEPLGSGDIMNGGSIAIDSNTRFQKAARNYSIPDEQQILSKMADPDKSKSTHPYLAAARYLTVTSLRALATSVGAAQEDPNLSSNRRDAGAYGKRPVHQLKDLGHSGVPSAPLVGAKTVRTLIDCLSYETSLREHSGHDMIIWASYYPELAGQTCESVYYADSDNSFVEIVGKDKATAIYKRQIAWDFTPSDIVYVENEDRSAFTVYNVIRYPQPNLLKQVVFLCALQTVNLPYAIVDRLVRWTKGHNLASVGIGTPRPCTNVVLVPKDPARPYTQDILVMSNGTPGRPTASIKYKNATSPHSCTTMSTELYDFLKSVNTQAGRHLTVREVIKRLELYALNKEDICEPSAAAYCELLRTVAWWGDLPNVVYYGSKAPKSTLSPDEIAEAKAVLAAPQLTLNNPGVTVKTDGAMETYVEEKMVGRRNTTVPTKQWQKISNLILKHWVDCIQEETGIQPGSIQLVDREQILKARSKRMQRDREVTFGLGPEGPEIGRAELKNEVAHKAKCPRCITCPAYDVSIESGVLGKTLELVLKKTEWYNPGLTPTQLAETVADCYEMSCKHESISDCGGVRAVDYTAADEGHTKHSNRVNRALIERFLCERDLARALEIYDSCFDMPVQVGPKVESTRDKNASGTGITTIQNTGPFSERELETTVLAMVFRSMMEEGKPRNVVDSLEAGEAPDEVMYKDFIFHLRHIQENWNMGEFHHDGKKQIIAIAYGWIGPKFGDDGLAPATPFVSDKLWECAMHYVDRMDGFERKLVTTSAVKGEPVEYLSRIYPCPTSSQSSYCKVEKAIDKISIAINRDRERYFLKLRGYWTTDRNTPIVGAYLEAIAGMYGITLSEIGNGTAIVSEEQLSGLDPSDELRKVYESDRDLYYKVAGGPYPYDANDSELQYECVALDYGMTANELYEFDQKLRQQSTWTGIQGMTVPASIDRERPEDPLGEQRTPDPLRTERVAAFNSGDDPRLANFESNEGGSETAGVDSARLDAARRAFGNA</sequence>
<feature type="compositionally biased region" description="Basic and acidic residues" evidence="1">
    <location>
        <begin position="1095"/>
        <end position="1104"/>
    </location>
</feature>
<dbReference type="EMBL" id="KX883077">
    <property type="protein sequence ID" value="APG76211.1"/>
    <property type="molecule type" value="Genomic_RNA"/>
</dbReference>
<evidence type="ECO:0008006" key="3">
    <source>
        <dbReference type="Google" id="ProtNLM"/>
    </source>
</evidence>
<evidence type="ECO:0000256" key="1">
    <source>
        <dbReference type="SAM" id="MobiDB-lite"/>
    </source>
</evidence>
<feature type="region of interest" description="Disordered" evidence="1">
    <location>
        <begin position="1080"/>
        <end position="1133"/>
    </location>
</feature>
<reference evidence="2" key="1">
    <citation type="journal article" date="2016" name="Nature">
        <title>Redefining the invertebrate RNA virosphere.</title>
        <authorList>
            <person name="Shi M."/>
            <person name="Lin X.D."/>
            <person name="Tian J.H."/>
            <person name="Chen L.J."/>
            <person name="Chen X."/>
            <person name="Li C.X."/>
            <person name="Qin X.C."/>
            <person name="Li J."/>
            <person name="Cao J.P."/>
            <person name="Eden J.S."/>
            <person name="Buchmann J."/>
            <person name="Wang W."/>
            <person name="Xu J."/>
            <person name="Holmes E.C."/>
            <person name="Zhang Y.Z."/>
        </authorList>
    </citation>
    <scope>NUCLEOTIDE SEQUENCE</scope>
    <source>
        <strain evidence="2">BWBFG39999</strain>
    </source>
</reference>